<accession>A0A2Z7DKY6</accession>
<name>A0A2Z7DKY6_9LAMI</name>
<reference evidence="1 2" key="1">
    <citation type="journal article" date="2015" name="Proc. Natl. Acad. Sci. U.S.A.">
        <title>The resurrection genome of Boea hygrometrica: A blueprint for survival of dehydration.</title>
        <authorList>
            <person name="Xiao L."/>
            <person name="Yang G."/>
            <person name="Zhang L."/>
            <person name="Yang X."/>
            <person name="Zhao S."/>
            <person name="Ji Z."/>
            <person name="Zhou Q."/>
            <person name="Hu M."/>
            <person name="Wang Y."/>
            <person name="Chen M."/>
            <person name="Xu Y."/>
            <person name="Jin H."/>
            <person name="Xiao X."/>
            <person name="Hu G."/>
            <person name="Bao F."/>
            <person name="Hu Y."/>
            <person name="Wan P."/>
            <person name="Li L."/>
            <person name="Deng X."/>
            <person name="Kuang T."/>
            <person name="Xiang C."/>
            <person name="Zhu J.K."/>
            <person name="Oliver M.J."/>
            <person name="He Y."/>
        </authorList>
    </citation>
    <scope>NUCLEOTIDE SEQUENCE [LARGE SCALE GENOMIC DNA]</scope>
    <source>
        <strain evidence="2">cv. XS01</strain>
    </source>
</reference>
<dbReference type="EMBL" id="KQ986343">
    <property type="protein sequence ID" value="KZV58724.1"/>
    <property type="molecule type" value="Genomic_DNA"/>
</dbReference>
<proteinExistence type="predicted"/>
<sequence length="139" mass="14902">MSVCEDWTKEVQNYLLPHVNIRSEFTCSKSIKPANALMTKDTSDAKAATTQISSWPFSDAKAAATQISSSPFSDAKAAATQISSWPFSDAKAAATQISSWPISGANSAATQIQQLAIQRLKFSSDANSAVDDLATQRRI</sequence>
<protein>
    <submittedName>
        <fullName evidence="1">Uncharacterized protein</fullName>
    </submittedName>
</protein>
<keyword evidence="2" id="KW-1185">Reference proteome</keyword>
<dbReference type="AlphaFoldDB" id="A0A2Z7DKY6"/>
<dbReference type="Proteomes" id="UP000250235">
    <property type="component" value="Unassembled WGS sequence"/>
</dbReference>
<gene>
    <name evidence="1" type="ORF">F511_18478</name>
</gene>
<evidence type="ECO:0000313" key="2">
    <source>
        <dbReference type="Proteomes" id="UP000250235"/>
    </source>
</evidence>
<evidence type="ECO:0000313" key="1">
    <source>
        <dbReference type="EMBL" id="KZV58724.1"/>
    </source>
</evidence>
<organism evidence="1 2">
    <name type="scientific">Dorcoceras hygrometricum</name>
    <dbReference type="NCBI Taxonomy" id="472368"/>
    <lineage>
        <taxon>Eukaryota</taxon>
        <taxon>Viridiplantae</taxon>
        <taxon>Streptophyta</taxon>
        <taxon>Embryophyta</taxon>
        <taxon>Tracheophyta</taxon>
        <taxon>Spermatophyta</taxon>
        <taxon>Magnoliopsida</taxon>
        <taxon>eudicotyledons</taxon>
        <taxon>Gunneridae</taxon>
        <taxon>Pentapetalae</taxon>
        <taxon>asterids</taxon>
        <taxon>lamiids</taxon>
        <taxon>Lamiales</taxon>
        <taxon>Gesneriaceae</taxon>
        <taxon>Didymocarpoideae</taxon>
        <taxon>Trichosporeae</taxon>
        <taxon>Loxocarpinae</taxon>
        <taxon>Dorcoceras</taxon>
    </lineage>
</organism>